<dbReference type="Gene3D" id="3.40.630.190">
    <property type="entry name" value="LCP protein"/>
    <property type="match status" value="1"/>
</dbReference>
<sequence>MSRSRGSALSATCGVATSGSTLHRPVERTPVSARSDAKATRRRRPVARHGELRSPNPFMQMLAVFGVMVAVVAVSGIAVGAFAVWDAARSVSDNSIALEGDDVGQLPPSIGEIEGGVNMLIAGTDSCEGQDLALFPRCGVDDDGLERNDVTMLLHISDEPRRVTVVSFPRDMIVPIPSCPDGQGGRHAAMSAQMINSSYGYGGLPCTVLTVEELTGIDIQFAASIRWTGVINMSDAIGGVDVCVSQDISDRHTGLDLTAGTHTLVGAEALQFLRIRHGIGDGSDLARISNQQQFMSSMVRKLQSDAVLANPQALFSIATTALQQVNSQQLQLSESLASPTRMVQIAMAVKDVPFSDINFLQYPTTYASDGLRVLPNTTSADVLFQALAENRAIQLTGDASQGYGVEVIGEAEQPAAPAPGESAAPEGETPDPNATQAPETPTEYVELPSDISGSSAAQVTCTVAEQ</sequence>
<evidence type="ECO:0000256" key="2">
    <source>
        <dbReference type="SAM" id="MobiDB-lite"/>
    </source>
</evidence>
<reference evidence="5 6" key="1">
    <citation type="submission" date="2020-06" db="EMBL/GenBank/DDBJ databases">
        <authorList>
            <person name="Jo H."/>
        </authorList>
    </citation>
    <scope>NUCLEOTIDE SEQUENCE [LARGE SCALE GENOMIC DNA]</scope>
    <source>
        <strain evidence="5 6">I46</strain>
    </source>
</reference>
<protein>
    <submittedName>
        <fullName evidence="5">LCP family protein</fullName>
    </submittedName>
</protein>
<dbReference type="PANTHER" id="PTHR33392:SF6">
    <property type="entry name" value="POLYISOPRENYL-TEICHOIC ACID--PEPTIDOGLYCAN TEICHOIC ACID TRANSFERASE TAGU"/>
    <property type="match status" value="1"/>
</dbReference>
<accession>A0A7D5IUU0</accession>
<feature type="compositionally biased region" description="Polar residues" evidence="2">
    <location>
        <begin position="1"/>
        <end position="21"/>
    </location>
</feature>
<keyword evidence="3" id="KW-1133">Transmembrane helix</keyword>
<feature type="region of interest" description="Disordered" evidence="2">
    <location>
        <begin position="412"/>
        <end position="466"/>
    </location>
</feature>
<organism evidence="5 6">
    <name type="scientific">Microbacterium oleivorans</name>
    <dbReference type="NCBI Taxonomy" id="273677"/>
    <lineage>
        <taxon>Bacteria</taxon>
        <taxon>Bacillati</taxon>
        <taxon>Actinomycetota</taxon>
        <taxon>Actinomycetes</taxon>
        <taxon>Micrococcales</taxon>
        <taxon>Microbacteriaceae</taxon>
        <taxon>Microbacterium</taxon>
    </lineage>
</organism>
<dbReference type="EMBL" id="CP058316">
    <property type="protein sequence ID" value="QLD13334.1"/>
    <property type="molecule type" value="Genomic_DNA"/>
</dbReference>
<comment type="similarity">
    <text evidence="1">Belongs to the LytR/CpsA/Psr (LCP) family.</text>
</comment>
<evidence type="ECO:0000256" key="1">
    <source>
        <dbReference type="ARBA" id="ARBA00006068"/>
    </source>
</evidence>
<feature type="region of interest" description="Disordered" evidence="2">
    <location>
        <begin position="1"/>
        <end position="52"/>
    </location>
</feature>
<dbReference type="AlphaFoldDB" id="A0A7D5IUU0"/>
<feature type="compositionally biased region" description="Polar residues" evidence="2">
    <location>
        <begin position="451"/>
        <end position="466"/>
    </location>
</feature>
<proteinExistence type="inferred from homology"/>
<dbReference type="Pfam" id="PF03816">
    <property type="entry name" value="LytR_cpsA_psr"/>
    <property type="match status" value="1"/>
</dbReference>
<dbReference type="NCBIfam" id="TIGR00350">
    <property type="entry name" value="lytR_cpsA_psr"/>
    <property type="match status" value="1"/>
</dbReference>
<gene>
    <name evidence="5" type="ORF">HW566_11905</name>
</gene>
<dbReference type="Proteomes" id="UP000509638">
    <property type="component" value="Chromosome"/>
</dbReference>
<dbReference type="InterPro" id="IPR004474">
    <property type="entry name" value="LytR_CpsA_psr"/>
</dbReference>
<name>A0A7D5IUU0_9MICO</name>
<keyword evidence="3" id="KW-0472">Membrane</keyword>
<evidence type="ECO:0000313" key="5">
    <source>
        <dbReference type="EMBL" id="QLD13334.1"/>
    </source>
</evidence>
<keyword evidence="3" id="KW-0812">Transmembrane</keyword>
<feature type="compositionally biased region" description="Low complexity" evidence="2">
    <location>
        <begin position="412"/>
        <end position="427"/>
    </location>
</feature>
<evidence type="ECO:0000259" key="4">
    <source>
        <dbReference type="Pfam" id="PF03816"/>
    </source>
</evidence>
<dbReference type="InterPro" id="IPR050922">
    <property type="entry name" value="LytR/CpsA/Psr_CW_biosynth"/>
</dbReference>
<dbReference type="PANTHER" id="PTHR33392">
    <property type="entry name" value="POLYISOPRENYL-TEICHOIC ACID--PEPTIDOGLYCAN TEICHOIC ACID TRANSFERASE TAGU"/>
    <property type="match status" value="1"/>
</dbReference>
<feature type="transmembrane region" description="Helical" evidence="3">
    <location>
        <begin position="62"/>
        <end position="85"/>
    </location>
</feature>
<feature type="domain" description="Cell envelope-related transcriptional attenuator" evidence="4">
    <location>
        <begin position="147"/>
        <end position="303"/>
    </location>
</feature>
<evidence type="ECO:0000256" key="3">
    <source>
        <dbReference type="SAM" id="Phobius"/>
    </source>
</evidence>
<evidence type="ECO:0000313" key="6">
    <source>
        <dbReference type="Proteomes" id="UP000509638"/>
    </source>
</evidence>